<feature type="transmembrane region" description="Helical" evidence="1">
    <location>
        <begin position="12"/>
        <end position="35"/>
    </location>
</feature>
<name>A0A4V3RIP5_STEMA</name>
<keyword evidence="1" id="KW-0812">Transmembrane</keyword>
<reference evidence="3 4" key="1">
    <citation type="submission" date="2019-04" db="EMBL/GenBank/DDBJ databases">
        <title>Microbes associate with the intestines of laboratory mice.</title>
        <authorList>
            <person name="Navarre W."/>
            <person name="Wong E."/>
            <person name="Huang K."/>
            <person name="Tropini C."/>
            <person name="Ng K."/>
            <person name="Yu B."/>
        </authorList>
    </citation>
    <scope>NUCLEOTIDE SEQUENCE [LARGE SCALE GENOMIC DNA]</scope>
    <source>
        <strain evidence="3 4">NM62_B4-13</strain>
    </source>
</reference>
<feature type="transmembrane region" description="Helical" evidence="1">
    <location>
        <begin position="194"/>
        <end position="220"/>
    </location>
</feature>
<organism evidence="3 4">
    <name type="scientific">Stenotrophomonas maltophilia</name>
    <name type="common">Pseudomonas maltophilia</name>
    <name type="synonym">Xanthomonas maltophilia</name>
    <dbReference type="NCBI Taxonomy" id="40324"/>
    <lineage>
        <taxon>Bacteria</taxon>
        <taxon>Pseudomonadati</taxon>
        <taxon>Pseudomonadota</taxon>
        <taxon>Gammaproteobacteria</taxon>
        <taxon>Lysobacterales</taxon>
        <taxon>Lysobacteraceae</taxon>
        <taxon>Stenotrophomonas</taxon>
        <taxon>Stenotrophomonas maltophilia group</taxon>
    </lineage>
</organism>
<keyword evidence="1" id="KW-1133">Transmembrane helix</keyword>
<dbReference type="InterPro" id="IPR046554">
    <property type="entry name" value="DUF6708"/>
</dbReference>
<dbReference type="EMBL" id="SRYW01000013">
    <property type="protein sequence ID" value="TGY32850.1"/>
    <property type="molecule type" value="Genomic_DNA"/>
</dbReference>
<dbReference type="AlphaFoldDB" id="A0A4V3RIP5"/>
<keyword evidence="1" id="KW-0472">Membrane</keyword>
<dbReference type="Proteomes" id="UP000306631">
    <property type="component" value="Unassembled WGS sequence"/>
</dbReference>
<gene>
    <name evidence="3" type="ORF">E5352_14435</name>
</gene>
<feature type="domain" description="DUF6708" evidence="2">
    <location>
        <begin position="68"/>
        <end position="248"/>
    </location>
</feature>
<evidence type="ECO:0000313" key="4">
    <source>
        <dbReference type="Proteomes" id="UP000306631"/>
    </source>
</evidence>
<evidence type="ECO:0000256" key="1">
    <source>
        <dbReference type="SAM" id="Phobius"/>
    </source>
</evidence>
<dbReference type="RefSeq" id="WP_136006037.1">
    <property type="nucleotide sequence ID" value="NZ_SRYW01000013.1"/>
</dbReference>
<feature type="transmembrane region" description="Helical" evidence="1">
    <location>
        <begin position="47"/>
        <end position="68"/>
    </location>
</feature>
<evidence type="ECO:0000313" key="3">
    <source>
        <dbReference type="EMBL" id="TGY32850.1"/>
    </source>
</evidence>
<proteinExistence type="predicted"/>
<sequence length="284" mass="32595">MEFVDRTFKIKGMAATLCAMVVSSINIFGLSALVVKAHGMSGGLMQEAIPVGIVALAVFGAQALIWTVHSRCDVFQYTHNPVRFNRVTRRIYFFRHNGPDGVVVVPWGSPYAFFHIGRGGQDPSLRDLRCHLLDRHRQVQQTFTIGHFWNHDDDIREQWALICRYMKDGPEHCFDDPLDRVITLSPKGTLRNCWMLVCLMMGTTLFPLRYTLMFPIYGALTLSRWLTFKTCRAPVFPPELEAECAIAPDDPYALPEPRFMAEFASDPAIYARALQRHRERMLWR</sequence>
<comment type="caution">
    <text evidence="3">The sequence shown here is derived from an EMBL/GenBank/DDBJ whole genome shotgun (WGS) entry which is preliminary data.</text>
</comment>
<dbReference type="Pfam" id="PF20455">
    <property type="entry name" value="DUF6708"/>
    <property type="match status" value="1"/>
</dbReference>
<accession>A0A4V3RIP5</accession>
<protein>
    <recommendedName>
        <fullName evidence="2">DUF6708 domain-containing protein</fullName>
    </recommendedName>
</protein>
<evidence type="ECO:0000259" key="2">
    <source>
        <dbReference type="Pfam" id="PF20455"/>
    </source>
</evidence>
<dbReference type="OrthoDB" id="6050524at2"/>